<feature type="transmembrane region" description="Helical" evidence="7">
    <location>
        <begin position="38"/>
        <end position="58"/>
    </location>
</feature>
<reference evidence="9 10" key="1">
    <citation type="submission" date="2019-06" db="EMBL/GenBank/DDBJ databases">
        <title>Draft genome sequence of Clostridium diolis DSM 15410.</title>
        <authorList>
            <person name="Kobayashi H."/>
            <person name="Tanizawa Y."/>
            <person name="Tohno M."/>
        </authorList>
    </citation>
    <scope>NUCLEOTIDE SEQUENCE [LARGE SCALE GENOMIC DNA]</scope>
    <source>
        <strain evidence="9 10">DSM 15410</strain>
    </source>
</reference>
<dbReference type="GO" id="GO:0005886">
    <property type="term" value="C:plasma membrane"/>
    <property type="evidence" value="ECO:0007669"/>
    <property type="project" value="UniProtKB-SubCell"/>
</dbReference>
<keyword evidence="10" id="KW-1185">Reference proteome</keyword>
<dbReference type="GO" id="GO:0009246">
    <property type="term" value="P:enterobacterial common antigen biosynthetic process"/>
    <property type="evidence" value="ECO:0007669"/>
    <property type="project" value="TreeGrafter"/>
</dbReference>
<keyword evidence="6 7" id="KW-0472">Membrane</keyword>
<dbReference type="RefSeq" id="WP_039771263.1">
    <property type="nucleotide sequence ID" value="NZ_BJLA01000002.1"/>
</dbReference>
<evidence type="ECO:0000256" key="4">
    <source>
        <dbReference type="ARBA" id="ARBA00022692"/>
    </source>
</evidence>
<keyword evidence="4 7" id="KW-0812">Transmembrane</keyword>
<feature type="transmembrane region" description="Helical" evidence="7">
    <location>
        <begin position="188"/>
        <end position="205"/>
    </location>
</feature>
<sequence>MNNISNSLTSKSDRINLVKSIASLMVVILHVIENGDGAVQLCFYLLGSFGIPLFFMLNGYLLYSRDITFDYIKKKVIRILRFVILWGISVGVIESIINHDALYFLKVCIGAFIGKSDLFHLWFLSALVIIYVFSLIINILLKNKGYSIQKIITKPVISGLILLLFIIFFVDIILTINGLPEIREIVPAPLRLCTNGSYFFIGMYIKKNEKLNVGIWGKIDILVFVICWLCVCMLAIKLHIVWASSYYDFIPVVFGSVILMKNMVNCSIHNDMFWNIAKRIAPTTTGIWILHPFIYKIANKCLIYFGLKQNIGIRIIEVVFIYGICSIITVVLLKNRILRKYVSM</sequence>
<feature type="transmembrane region" description="Helical" evidence="7">
    <location>
        <begin position="79"/>
        <end position="99"/>
    </location>
</feature>
<feature type="transmembrane region" description="Helical" evidence="7">
    <location>
        <begin position="153"/>
        <end position="176"/>
    </location>
</feature>
<keyword evidence="5 7" id="KW-1133">Transmembrane helix</keyword>
<comment type="subcellular location">
    <subcellularLocation>
        <location evidence="1">Cell membrane</location>
        <topology evidence="1">Multi-pass membrane protein</topology>
    </subcellularLocation>
</comment>
<evidence type="ECO:0000313" key="9">
    <source>
        <dbReference type="EMBL" id="GEA30033.1"/>
    </source>
</evidence>
<dbReference type="PANTHER" id="PTHR40074">
    <property type="entry name" value="O-ACETYLTRANSFERASE WECH"/>
    <property type="match status" value="1"/>
</dbReference>
<dbReference type="EMBL" id="BJLA01000002">
    <property type="protein sequence ID" value="GEA30033.1"/>
    <property type="molecule type" value="Genomic_DNA"/>
</dbReference>
<evidence type="ECO:0000259" key="8">
    <source>
        <dbReference type="Pfam" id="PF01757"/>
    </source>
</evidence>
<evidence type="ECO:0000256" key="7">
    <source>
        <dbReference type="SAM" id="Phobius"/>
    </source>
</evidence>
<gene>
    <name evidence="9" type="ORF">CDIOL_09560</name>
</gene>
<comment type="similarity">
    <text evidence="2">Belongs to the acyltransferase 3 family.</text>
</comment>
<evidence type="ECO:0000256" key="1">
    <source>
        <dbReference type="ARBA" id="ARBA00004651"/>
    </source>
</evidence>
<evidence type="ECO:0000313" key="10">
    <source>
        <dbReference type="Proteomes" id="UP000325212"/>
    </source>
</evidence>
<protein>
    <recommendedName>
        <fullName evidence="8">Acyltransferase 3 domain-containing protein</fullName>
    </recommendedName>
</protein>
<dbReference type="Proteomes" id="UP000325212">
    <property type="component" value="Unassembled WGS sequence"/>
</dbReference>
<evidence type="ECO:0000256" key="5">
    <source>
        <dbReference type="ARBA" id="ARBA00022989"/>
    </source>
</evidence>
<feature type="domain" description="Acyltransferase 3" evidence="8">
    <location>
        <begin position="14"/>
        <end position="329"/>
    </location>
</feature>
<dbReference type="Pfam" id="PF01757">
    <property type="entry name" value="Acyl_transf_3"/>
    <property type="match status" value="1"/>
</dbReference>
<evidence type="ECO:0000256" key="3">
    <source>
        <dbReference type="ARBA" id="ARBA00022475"/>
    </source>
</evidence>
<organism evidence="9 10">
    <name type="scientific">Clostridium diolis</name>
    <dbReference type="NCBI Taxonomy" id="223919"/>
    <lineage>
        <taxon>Bacteria</taxon>
        <taxon>Bacillati</taxon>
        <taxon>Bacillota</taxon>
        <taxon>Clostridia</taxon>
        <taxon>Eubacteriales</taxon>
        <taxon>Clostridiaceae</taxon>
        <taxon>Clostridium</taxon>
    </lineage>
</organism>
<dbReference type="AlphaFoldDB" id="A0AAV3VVQ7"/>
<feature type="transmembrane region" description="Helical" evidence="7">
    <location>
        <begin position="119"/>
        <end position="141"/>
    </location>
</feature>
<proteinExistence type="inferred from homology"/>
<feature type="transmembrane region" description="Helical" evidence="7">
    <location>
        <begin position="311"/>
        <end position="333"/>
    </location>
</feature>
<keyword evidence="3" id="KW-1003">Cell membrane</keyword>
<dbReference type="GO" id="GO:0016413">
    <property type="term" value="F:O-acetyltransferase activity"/>
    <property type="evidence" value="ECO:0007669"/>
    <property type="project" value="TreeGrafter"/>
</dbReference>
<dbReference type="InterPro" id="IPR002656">
    <property type="entry name" value="Acyl_transf_3_dom"/>
</dbReference>
<evidence type="ECO:0000256" key="2">
    <source>
        <dbReference type="ARBA" id="ARBA00007400"/>
    </source>
</evidence>
<name>A0AAV3VVQ7_9CLOT</name>
<evidence type="ECO:0000256" key="6">
    <source>
        <dbReference type="ARBA" id="ARBA00023136"/>
    </source>
</evidence>
<comment type="caution">
    <text evidence="9">The sequence shown here is derived from an EMBL/GenBank/DDBJ whole genome shotgun (WGS) entry which is preliminary data.</text>
</comment>
<accession>A0AAV3VVQ7</accession>
<feature type="transmembrane region" description="Helical" evidence="7">
    <location>
        <begin position="217"/>
        <end position="240"/>
    </location>
</feature>
<dbReference type="PANTHER" id="PTHR40074:SF2">
    <property type="entry name" value="O-ACETYLTRANSFERASE WECH"/>
    <property type="match status" value="1"/>
</dbReference>